<keyword evidence="3" id="KW-0169">Cobalamin biosynthesis</keyword>
<gene>
    <name evidence="6" type="ORF">C7H19_14750</name>
</gene>
<protein>
    <submittedName>
        <fullName evidence="6">Precorrin-8X methylmutase</fullName>
        <ecNumber evidence="6">5.4.99.61</ecNumber>
    </submittedName>
</protein>
<dbReference type="Gene3D" id="3.40.50.10230">
    <property type="entry name" value="Cobalamin biosynthesis CobH/CbiC, precorrin-8X methylmutase"/>
    <property type="match status" value="1"/>
</dbReference>
<dbReference type="GO" id="GO:0016993">
    <property type="term" value="F:precorrin-8X methylmutase activity"/>
    <property type="evidence" value="ECO:0007669"/>
    <property type="project" value="UniProtKB-EC"/>
</dbReference>
<reference evidence="6 7" key="2">
    <citation type="submission" date="2018-03" db="EMBL/GenBank/DDBJ databases">
        <authorList>
            <person name="Keele B.F."/>
        </authorList>
    </citation>
    <scope>NUCLEOTIDE SEQUENCE [LARGE SCALE GENOMIC DNA]</scope>
    <source>
        <strain evidence="6 7">CCALA 016</strain>
    </source>
</reference>
<evidence type="ECO:0000256" key="4">
    <source>
        <dbReference type="ARBA" id="ARBA00023235"/>
    </source>
</evidence>
<dbReference type="InterPro" id="IPR036588">
    <property type="entry name" value="CobH/CbiC_sf"/>
</dbReference>
<dbReference type="GO" id="GO:0009236">
    <property type="term" value="P:cobalamin biosynthetic process"/>
    <property type="evidence" value="ECO:0007669"/>
    <property type="project" value="UniProtKB-UniPathway"/>
</dbReference>
<dbReference type="RefSeq" id="WP_106457648.1">
    <property type="nucleotide sequence ID" value="NZ_PXOH01000016.1"/>
</dbReference>
<evidence type="ECO:0000313" key="7">
    <source>
        <dbReference type="Proteomes" id="UP000239001"/>
    </source>
</evidence>
<dbReference type="NCBIfam" id="NF004619">
    <property type="entry name" value="PRK05953.1"/>
    <property type="match status" value="1"/>
</dbReference>
<proteinExistence type="inferred from homology"/>
<evidence type="ECO:0000256" key="1">
    <source>
        <dbReference type="ARBA" id="ARBA00004953"/>
    </source>
</evidence>
<dbReference type="SUPFAM" id="SSF63965">
    <property type="entry name" value="Precorrin-8X methylmutase CbiC/CobH"/>
    <property type="match status" value="1"/>
</dbReference>
<dbReference type="UniPathway" id="UPA00148"/>
<dbReference type="EC" id="5.4.99.61" evidence="6"/>
<dbReference type="Pfam" id="PF02570">
    <property type="entry name" value="CbiC"/>
    <property type="match status" value="1"/>
</dbReference>
<name>A0A2T1LVW2_9CHRO</name>
<comment type="caution">
    <text evidence="6">The sequence shown here is derived from an EMBL/GenBank/DDBJ whole genome shotgun (WGS) entry which is preliminary data.</text>
</comment>
<keyword evidence="7" id="KW-1185">Reference proteome</keyword>
<comment type="pathway">
    <text evidence="1">Cofactor biosynthesis; adenosylcobalamin biosynthesis.</text>
</comment>
<dbReference type="EMBL" id="PXOH01000016">
    <property type="protein sequence ID" value="PSF36001.1"/>
    <property type="molecule type" value="Genomic_DNA"/>
</dbReference>
<dbReference type="AlphaFoldDB" id="A0A2T1LVW2"/>
<reference evidence="6 7" key="1">
    <citation type="submission" date="2018-03" db="EMBL/GenBank/DDBJ databases">
        <title>The ancient ancestry and fast evolution of plastids.</title>
        <authorList>
            <person name="Moore K.R."/>
            <person name="Magnabosco C."/>
            <person name="Momper L."/>
            <person name="Gold D.A."/>
            <person name="Bosak T."/>
            <person name="Fournier G.P."/>
        </authorList>
    </citation>
    <scope>NUCLEOTIDE SEQUENCE [LARGE SCALE GENOMIC DNA]</scope>
    <source>
        <strain evidence="6 7">CCALA 016</strain>
    </source>
</reference>
<organism evidence="6 7">
    <name type="scientific">Aphanothece hegewaldii CCALA 016</name>
    <dbReference type="NCBI Taxonomy" id="2107694"/>
    <lineage>
        <taxon>Bacteria</taxon>
        <taxon>Bacillati</taxon>
        <taxon>Cyanobacteriota</taxon>
        <taxon>Cyanophyceae</taxon>
        <taxon>Oscillatoriophycideae</taxon>
        <taxon>Chroococcales</taxon>
        <taxon>Aphanothecaceae</taxon>
        <taxon>Aphanothece</taxon>
    </lineage>
</organism>
<evidence type="ECO:0000256" key="3">
    <source>
        <dbReference type="ARBA" id="ARBA00022573"/>
    </source>
</evidence>
<dbReference type="PANTHER" id="PTHR43588:SF1">
    <property type="entry name" value="COBALT-PRECORRIN-8 METHYLMUTASE"/>
    <property type="match status" value="1"/>
</dbReference>
<keyword evidence="4 6" id="KW-0413">Isomerase</keyword>
<accession>A0A2T1LVW2</accession>
<comment type="similarity">
    <text evidence="2">Belongs to the CobH/CbiC family.</text>
</comment>
<dbReference type="InterPro" id="IPR003722">
    <property type="entry name" value="Cbl_synth_CobH/CbiC"/>
</dbReference>
<evidence type="ECO:0000256" key="2">
    <source>
        <dbReference type="ARBA" id="ARBA00009774"/>
    </source>
</evidence>
<dbReference type="OrthoDB" id="9780708at2"/>
<dbReference type="PANTHER" id="PTHR43588">
    <property type="entry name" value="COBALT-PRECORRIN-8 METHYLMUTASE"/>
    <property type="match status" value="1"/>
</dbReference>
<dbReference type="Proteomes" id="UP000239001">
    <property type="component" value="Unassembled WGS sequence"/>
</dbReference>
<feature type="domain" description="Cobalamin biosynthesis precorrin-8X methylmutase CobH/CbiC" evidence="5">
    <location>
        <begin position="9"/>
        <end position="195"/>
    </location>
</feature>
<evidence type="ECO:0000313" key="6">
    <source>
        <dbReference type="EMBL" id="PSF36001.1"/>
    </source>
</evidence>
<sequence>MEWHITDVQNLAVIDQEIENNELSPAMTEIVRRIILETADFEYQNLMQFSERALNDGAAALAARSTIIVDTLMVHVGIASNLQQTFANPVYCATETITRPQKDKTKAEWGIQTLARRYPEAIFVIGQSLSTLTALVELIEEQEVKPALVISTPTAFIEADIAKERLKDADVPYIAISGRKGGAMVAVAIVNALVDLTWQAYGQNPNAQG</sequence>
<evidence type="ECO:0000259" key="5">
    <source>
        <dbReference type="Pfam" id="PF02570"/>
    </source>
</evidence>